<keyword evidence="6" id="KW-0574">Periplasm</keyword>
<evidence type="ECO:0000256" key="3">
    <source>
        <dbReference type="ARBA" id="ARBA00010860"/>
    </source>
</evidence>
<evidence type="ECO:0000256" key="6">
    <source>
        <dbReference type="ARBA" id="ARBA00022764"/>
    </source>
</evidence>
<evidence type="ECO:0000259" key="10">
    <source>
        <dbReference type="SMART" id="SM00646"/>
    </source>
</evidence>
<dbReference type="PANTHER" id="PTHR30404:SF0">
    <property type="entry name" value="N-ACETYLMURAMOYL-L-ALANINE AMIDASE AMIC"/>
    <property type="match status" value="1"/>
</dbReference>
<dbReference type="AlphaFoldDB" id="A0AAU8A334"/>
<dbReference type="GO" id="GO:0008745">
    <property type="term" value="F:N-acetylmuramoyl-L-alanine amidase activity"/>
    <property type="evidence" value="ECO:0007669"/>
    <property type="project" value="UniProtKB-EC"/>
</dbReference>
<accession>A0AAU8A334</accession>
<evidence type="ECO:0000256" key="9">
    <source>
        <dbReference type="ARBA" id="ARBA00074581"/>
    </source>
</evidence>
<dbReference type="EC" id="3.5.1.28" evidence="4"/>
<proteinExistence type="inferred from homology"/>
<name>A0AAU8A334_9BURK</name>
<dbReference type="SMART" id="SM00646">
    <property type="entry name" value="Ami_3"/>
    <property type="match status" value="1"/>
</dbReference>
<sequence length="457" mass="50207">MDPKRRLVLEHGLKSMGSLGVLVLLLTESELVGANTSAKLIGVRIWPSEEYTRIALESDQVLPISHQLLTGPDRLVVDIEGLQLNPTLKDLVAKVKPNDPYVSQIRVGQFQPTVVRLVFDLKEAVKPQLFSLDPVAEYQYRLVFDLYPTNPTDPLMQLVKESAKKEKLLLEAQGKKDDDPIAAFAKSGNLPELKSEKGIKPSVPQASAGKANDLSGAQQRIPFKRLVTIALDPGHGGEDPGAIGARGSYEKNIVLSIAKRLKSKIDQEASMRPFLTREGDYFVPLHRRVSKARQVEADLFISIHADAFIQPHARGASVFALSQQGATSSTARWMANKENSSDLIGGINIKVKDKQVAHLLLDMSTTAQINDSLRVGNSVLRNIGDFAPLHKNKVEQAGFAVLKAPDIPSILIETAFISNPQEEKRLNDEGYQERIAEAILAGIKDYFSKNPPVARRG</sequence>
<dbReference type="PANTHER" id="PTHR30404">
    <property type="entry name" value="N-ACETYLMURAMOYL-L-ALANINE AMIDASE"/>
    <property type="match status" value="1"/>
</dbReference>
<gene>
    <name evidence="11" type="ORF">NKE59_01645</name>
</gene>
<evidence type="ECO:0000256" key="1">
    <source>
        <dbReference type="ARBA" id="ARBA00001561"/>
    </source>
</evidence>
<comment type="catalytic activity">
    <reaction evidence="1">
        <text>Hydrolyzes the link between N-acetylmuramoyl residues and L-amino acid residues in certain cell-wall glycopeptides.</text>
        <dbReference type="EC" id="3.5.1.28"/>
    </reaction>
</comment>
<dbReference type="Pfam" id="PF11741">
    <property type="entry name" value="AMIN"/>
    <property type="match status" value="1"/>
</dbReference>
<evidence type="ECO:0000256" key="4">
    <source>
        <dbReference type="ARBA" id="ARBA00011901"/>
    </source>
</evidence>
<dbReference type="RefSeq" id="WP_353439166.1">
    <property type="nucleotide sequence ID" value="NZ_CP099959.1"/>
</dbReference>
<dbReference type="InterPro" id="IPR021731">
    <property type="entry name" value="AMIN_dom"/>
</dbReference>
<protein>
    <recommendedName>
        <fullName evidence="9">N-acetylmuramoyl-L-alanine amidase AmiC</fullName>
        <ecNumber evidence="4">3.5.1.28</ecNumber>
    </recommendedName>
</protein>
<evidence type="ECO:0000256" key="7">
    <source>
        <dbReference type="ARBA" id="ARBA00022801"/>
    </source>
</evidence>
<dbReference type="GO" id="GO:0071555">
    <property type="term" value="P:cell wall organization"/>
    <property type="evidence" value="ECO:0007669"/>
    <property type="project" value="UniProtKB-KW"/>
</dbReference>
<dbReference type="Gene3D" id="3.40.630.40">
    <property type="entry name" value="Zn-dependent exopeptidases"/>
    <property type="match status" value="1"/>
</dbReference>
<comment type="similarity">
    <text evidence="3">Belongs to the N-acetylmuramoyl-L-alanine amidase 3 family.</text>
</comment>
<dbReference type="InterPro" id="IPR050695">
    <property type="entry name" value="N-acetylmuramoyl_amidase_3"/>
</dbReference>
<dbReference type="GO" id="GO:0009253">
    <property type="term" value="P:peptidoglycan catabolic process"/>
    <property type="evidence" value="ECO:0007669"/>
    <property type="project" value="InterPro"/>
</dbReference>
<dbReference type="InterPro" id="IPR002508">
    <property type="entry name" value="MurNAc-LAA_cat"/>
</dbReference>
<dbReference type="FunFam" id="3.40.630.40:FF:000001">
    <property type="entry name" value="N-acetylmuramoyl-L-alanine amidase"/>
    <property type="match status" value="1"/>
</dbReference>
<organism evidence="11">
    <name type="scientific">Polynucleobacter sp. UK-FUSCHL-C3</name>
    <dbReference type="NCBI Taxonomy" id="2955208"/>
    <lineage>
        <taxon>Bacteria</taxon>
        <taxon>Pseudomonadati</taxon>
        <taxon>Pseudomonadota</taxon>
        <taxon>Betaproteobacteria</taxon>
        <taxon>Burkholderiales</taxon>
        <taxon>Burkholderiaceae</taxon>
        <taxon>Polynucleobacter</taxon>
    </lineage>
</organism>
<reference evidence="11" key="1">
    <citation type="submission" date="2022-06" db="EMBL/GenBank/DDBJ databases">
        <title>New Polynucleobacter species.</title>
        <authorList>
            <person name="Hahn M.W."/>
        </authorList>
    </citation>
    <scope>NUCLEOTIDE SEQUENCE</scope>
    <source>
        <strain evidence="11">UK-FUSCHL-C3</strain>
    </source>
</reference>
<evidence type="ECO:0000256" key="8">
    <source>
        <dbReference type="ARBA" id="ARBA00023316"/>
    </source>
</evidence>
<evidence type="ECO:0000313" key="11">
    <source>
        <dbReference type="EMBL" id="XCC58019.1"/>
    </source>
</evidence>
<comment type="subcellular location">
    <subcellularLocation>
        <location evidence="2">Periplasm</location>
    </subcellularLocation>
</comment>
<dbReference type="EMBL" id="CP099959">
    <property type="protein sequence ID" value="XCC58019.1"/>
    <property type="molecule type" value="Genomic_DNA"/>
</dbReference>
<keyword evidence="5" id="KW-0732">Signal</keyword>
<dbReference type="Gene3D" id="2.60.40.3500">
    <property type="match status" value="1"/>
</dbReference>
<dbReference type="CDD" id="cd02696">
    <property type="entry name" value="MurNAc-LAA"/>
    <property type="match status" value="1"/>
</dbReference>
<dbReference type="Pfam" id="PF01520">
    <property type="entry name" value="Amidase_3"/>
    <property type="match status" value="1"/>
</dbReference>
<evidence type="ECO:0000256" key="5">
    <source>
        <dbReference type="ARBA" id="ARBA00022729"/>
    </source>
</evidence>
<dbReference type="SUPFAM" id="SSF53187">
    <property type="entry name" value="Zn-dependent exopeptidases"/>
    <property type="match status" value="1"/>
</dbReference>
<dbReference type="GO" id="GO:0030288">
    <property type="term" value="C:outer membrane-bounded periplasmic space"/>
    <property type="evidence" value="ECO:0007669"/>
    <property type="project" value="TreeGrafter"/>
</dbReference>
<feature type="domain" description="MurNAc-LAA" evidence="10">
    <location>
        <begin position="289"/>
        <end position="444"/>
    </location>
</feature>
<keyword evidence="7 11" id="KW-0378">Hydrolase</keyword>
<keyword evidence="8" id="KW-0961">Cell wall biogenesis/degradation</keyword>
<evidence type="ECO:0000256" key="2">
    <source>
        <dbReference type="ARBA" id="ARBA00004418"/>
    </source>
</evidence>